<evidence type="ECO:0000256" key="2">
    <source>
        <dbReference type="ARBA" id="ARBA00022679"/>
    </source>
</evidence>
<sequence length="217" mass="25527">MTKIYPDSHVEIQGFMARHYDTVMNLISGGMYAKFIRSAVQAMHLQSGEYVLDLGCGTGRNACLMRPYLGDTGYLLGLDISDEMGEQFKKNCRQYDNVDFRNQRIDIPFEIGKEFDTVFMSFVLHGLPHEIRLNVLDNIYKNLKPGGRFCLLDFSEFKLKEMPALYRWLFTTFECKYAFDFVERDWEPVFKEKGFKKTGETFWFKNYVRLLTLQKTE</sequence>
<evidence type="ECO:0000259" key="3">
    <source>
        <dbReference type="Pfam" id="PF13649"/>
    </source>
</evidence>
<protein>
    <submittedName>
        <fullName evidence="4">Class I SAM-dependent methyltransferase</fullName>
    </submittedName>
</protein>
<accession>A0A7V4TY53</accession>
<dbReference type="AlphaFoldDB" id="A0A7V4TY53"/>
<dbReference type="PANTHER" id="PTHR43861:SF1">
    <property type="entry name" value="TRANS-ACONITATE 2-METHYLTRANSFERASE"/>
    <property type="match status" value="1"/>
</dbReference>
<dbReference type="Proteomes" id="UP000885779">
    <property type="component" value="Unassembled WGS sequence"/>
</dbReference>
<reference evidence="4" key="1">
    <citation type="journal article" date="2020" name="mSystems">
        <title>Genome- and Community-Level Interaction Insights into Carbon Utilization and Element Cycling Functions of Hydrothermarchaeota in Hydrothermal Sediment.</title>
        <authorList>
            <person name="Zhou Z."/>
            <person name="Liu Y."/>
            <person name="Xu W."/>
            <person name="Pan J."/>
            <person name="Luo Z.H."/>
            <person name="Li M."/>
        </authorList>
    </citation>
    <scope>NUCLEOTIDE SEQUENCE [LARGE SCALE GENOMIC DNA]</scope>
    <source>
        <strain evidence="4">HyVt-577</strain>
    </source>
</reference>
<proteinExistence type="predicted"/>
<name>A0A7V4TY53_CALAY</name>
<dbReference type="GO" id="GO:0008168">
    <property type="term" value="F:methyltransferase activity"/>
    <property type="evidence" value="ECO:0007669"/>
    <property type="project" value="UniProtKB-KW"/>
</dbReference>
<dbReference type="Gene3D" id="3.40.50.150">
    <property type="entry name" value="Vaccinia Virus protein VP39"/>
    <property type="match status" value="1"/>
</dbReference>
<comment type="caution">
    <text evidence="4">The sequence shown here is derived from an EMBL/GenBank/DDBJ whole genome shotgun (WGS) entry which is preliminary data.</text>
</comment>
<evidence type="ECO:0000256" key="1">
    <source>
        <dbReference type="ARBA" id="ARBA00022603"/>
    </source>
</evidence>
<evidence type="ECO:0000313" key="4">
    <source>
        <dbReference type="EMBL" id="HGY54581.1"/>
    </source>
</evidence>
<gene>
    <name evidence="4" type="ORF">ENK44_02655</name>
</gene>
<dbReference type="Pfam" id="PF13649">
    <property type="entry name" value="Methyltransf_25"/>
    <property type="match status" value="1"/>
</dbReference>
<dbReference type="PANTHER" id="PTHR43861">
    <property type="entry name" value="TRANS-ACONITATE 2-METHYLTRANSFERASE-RELATED"/>
    <property type="match status" value="1"/>
</dbReference>
<dbReference type="EMBL" id="DRQG01000023">
    <property type="protein sequence ID" value="HGY54581.1"/>
    <property type="molecule type" value="Genomic_DNA"/>
</dbReference>
<keyword evidence="2" id="KW-0808">Transferase</keyword>
<dbReference type="SUPFAM" id="SSF53335">
    <property type="entry name" value="S-adenosyl-L-methionine-dependent methyltransferases"/>
    <property type="match status" value="1"/>
</dbReference>
<dbReference type="GO" id="GO:0032259">
    <property type="term" value="P:methylation"/>
    <property type="evidence" value="ECO:0007669"/>
    <property type="project" value="UniProtKB-KW"/>
</dbReference>
<organism evidence="4">
    <name type="scientific">Caldithrix abyssi</name>
    <dbReference type="NCBI Taxonomy" id="187145"/>
    <lineage>
        <taxon>Bacteria</taxon>
        <taxon>Pseudomonadati</taxon>
        <taxon>Calditrichota</taxon>
        <taxon>Calditrichia</taxon>
        <taxon>Calditrichales</taxon>
        <taxon>Calditrichaceae</taxon>
        <taxon>Caldithrix</taxon>
    </lineage>
</organism>
<dbReference type="CDD" id="cd02440">
    <property type="entry name" value="AdoMet_MTases"/>
    <property type="match status" value="1"/>
</dbReference>
<feature type="domain" description="Methyltransferase" evidence="3">
    <location>
        <begin position="51"/>
        <end position="147"/>
    </location>
</feature>
<dbReference type="InterPro" id="IPR029063">
    <property type="entry name" value="SAM-dependent_MTases_sf"/>
</dbReference>
<keyword evidence="1 4" id="KW-0489">Methyltransferase</keyword>
<dbReference type="InterPro" id="IPR041698">
    <property type="entry name" value="Methyltransf_25"/>
</dbReference>